<accession>A0A6N2YNL0</accession>
<dbReference type="AlphaFoldDB" id="A0A6N2YNL0"/>
<dbReference type="RefSeq" id="WP_156620954.1">
    <property type="nucleotide sequence ID" value="NZ_CACRUB010000014.1"/>
</dbReference>
<reference evidence="1" key="1">
    <citation type="submission" date="2019-11" db="EMBL/GenBank/DDBJ databases">
        <authorList>
            <person name="Feng L."/>
        </authorList>
    </citation>
    <scope>NUCLEOTIDE SEQUENCE</scope>
    <source>
        <strain evidence="1">FplautiiLFYP42</strain>
    </source>
</reference>
<name>A0A6N2YNL0_FLAPL</name>
<evidence type="ECO:0000313" key="1">
    <source>
        <dbReference type="EMBL" id="VYT67783.1"/>
    </source>
</evidence>
<evidence type="ECO:0008006" key="2">
    <source>
        <dbReference type="Google" id="ProtNLM"/>
    </source>
</evidence>
<organism evidence="1">
    <name type="scientific">Flavonifractor plautii</name>
    <name type="common">Fusobacterium plautii</name>
    <dbReference type="NCBI Taxonomy" id="292800"/>
    <lineage>
        <taxon>Bacteria</taxon>
        <taxon>Bacillati</taxon>
        <taxon>Bacillota</taxon>
        <taxon>Clostridia</taxon>
        <taxon>Eubacteriales</taxon>
        <taxon>Oscillospiraceae</taxon>
        <taxon>Flavonifractor</taxon>
    </lineage>
</organism>
<proteinExistence type="predicted"/>
<sequence>MSGLYDDIINLPHPTSKRHPRMPIRDRAAIFSPFAALSGHGAAIAETARLTELKIELDEDAKAELDRRQAVLLEHMDEQPEISVTWLQPDARKDGGAYLTITGRLKKFRELERLLILADGTEIPLEDVVALESDIFQTLI</sequence>
<protein>
    <recommendedName>
        <fullName evidence="2">YolD-like protein</fullName>
    </recommendedName>
</protein>
<gene>
    <name evidence="1" type="ORF">FPLFYP42_00230</name>
</gene>
<dbReference type="EMBL" id="CACRUB010000014">
    <property type="protein sequence ID" value="VYT67783.1"/>
    <property type="molecule type" value="Genomic_DNA"/>
</dbReference>